<proteinExistence type="predicted"/>
<name>A0A1X6PHX8_PORUM</name>
<dbReference type="Proteomes" id="UP000218209">
    <property type="component" value="Unassembled WGS sequence"/>
</dbReference>
<evidence type="ECO:0000256" key="1">
    <source>
        <dbReference type="SAM" id="MobiDB-lite"/>
    </source>
</evidence>
<reference evidence="2 3" key="1">
    <citation type="submission" date="2017-03" db="EMBL/GenBank/DDBJ databases">
        <title>WGS assembly of Porphyra umbilicalis.</title>
        <authorList>
            <person name="Brawley S.H."/>
            <person name="Blouin N.A."/>
            <person name="Ficko-Blean E."/>
            <person name="Wheeler G.L."/>
            <person name="Lohr M."/>
            <person name="Goodson H.V."/>
            <person name="Jenkins J.W."/>
            <person name="Blaby-Haas C.E."/>
            <person name="Helliwell K.E."/>
            <person name="Chan C."/>
            <person name="Marriage T."/>
            <person name="Bhattacharya D."/>
            <person name="Klein A.S."/>
            <person name="Badis Y."/>
            <person name="Brodie J."/>
            <person name="Cao Y."/>
            <person name="Collen J."/>
            <person name="Dittami S.M."/>
            <person name="Gachon C.M."/>
            <person name="Green B.R."/>
            <person name="Karpowicz S."/>
            <person name="Kim J.W."/>
            <person name="Kudahl U."/>
            <person name="Lin S."/>
            <person name="Michel G."/>
            <person name="Mittag M."/>
            <person name="Olson B.J."/>
            <person name="Pangilinan J."/>
            <person name="Peng Y."/>
            <person name="Qiu H."/>
            <person name="Shu S."/>
            <person name="Singer J.T."/>
            <person name="Smith A.G."/>
            <person name="Sprecher B.N."/>
            <person name="Wagner V."/>
            <person name="Wang W."/>
            <person name="Wang Z.-Y."/>
            <person name="Yan J."/>
            <person name="Yarish C."/>
            <person name="Zoeuner-Riek S."/>
            <person name="Zhuang Y."/>
            <person name="Zou Y."/>
            <person name="Lindquist E.A."/>
            <person name="Grimwood J."/>
            <person name="Barry K."/>
            <person name="Rokhsar D.S."/>
            <person name="Schmutz J."/>
            <person name="Stiller J.W."/>
            <person name="Grossman A.R."/>
            <person name="Prochnik S.E."/>
        </authorList>
    </citation>
    <scope>NUCLEOTIDE SEQUENCE [LARGE SCALE GENOMIC DNA]</scope>
    <source>
        <strain evidence="2">4086291</strain>
    </source>
</reference>
<dbReference type="AlphaFoldDB" id="A0A1X6PHX8"/>
<feature type="compositionally biased region" description="Basic residues" evidence="1">
    <location>
        <begin position="116"/>
        <end position="138"/>
    </location>
</feature>
<evidence type="ECO:0000313" key="3">
    <source>
        <dbReference type="Proteomes" id="UP000218209"/>
    </source>
</evidence>
<protein>
    <submittedName>
        <fullName evidence="2">Uncharacterized protein</fullName>
    </submittedName>
</protein>
<keyword evidence="3" id="KW-1185">Reference proteome</keyword>
<gene>
    <name evidence="2" type="ORF">BU14_0052s0031</name>
</gene>
<accession>A0A1X6PHX8</accession>
<feature type="region of interest" description="Disordered" evidence="1">
    <location>
        <begin position="106"/>
        <end position="138"/>
    </location>
</feature>
<organism evidence="2 3">
    <name type="scientific">Porphyra umbilicalis</name>
    <name type="common">Purple laver</name>
    <name type="synonym">Red alga</name>
    <dbReference type="NCBI Taxonomy" id="2786"/>
    <lineage>
        <taxon>Eukaryota</taxon>
        <taxon>Rhodophyta</taxon>
        <taxon>Bangiophyceae</taxon>
        <taxon>Bangiales</taxon>
        <taxon>Bangiaceae</taxon>
        <taxon>Porphyra</taxon>
    </lineage>
</organism>
<sequence length="138" mass="14032">MAPGCPWYLTLVPAGELGAHAAAASQVPVARGHTALSTAVAASVRAGVTDVDAVVRAVVSGRHLRYADARGGAVAALAAAAADGAAAAALRATVVRQMEAYGELLGGGGGGGGREGRRRRWGGKGRGRRHPWTWMRQR</sequence>
<evidence type="ECO:0000313" key="2">
    <source>
        <dbReference type="EMBL" id="OSX80415.1"/>
    </source>
</evidence>
<dbReference type="EMBL" id="KV918775">
    <property type="protein sequence ID" value="OSX80415.1"/>
    <property type="molecule type" value="Genomic_DNA"/>
</dbReference>